<sequence>MAYPHPHIAQFQTADSPQGYRPEPNPTQVLSQVQRMLEEQDQDKDRANPLQSFQIQPGRPPPPPPPPSSFDREAWLATRPTIADLIAPRPLPPPPPIPPSKT</sequence>
<protein>
    <submittedName>
        <fullName evidence="2">Uncharacterized protein</fullName>
    </submittedName>
</protein>
<reference evidence="2 3" key="1">
    <citation type="journal article" date="2003" name="Nature">
        <title>The genome sequence of the filamentous fungus Neurospora crassa.</title>
        <authorList>
            <person name="Galagan J.E."/>
            <person name="Calvo S.E."/>
            <person name="Borkovich K.A."/>
            <person name="Selker E.U."/>
            <person name="Read N.D."/>
            <person name="Jaffe D."/>
            <person name="FitzHugh W."/>
            <person name="Ma L.J."/>
            <person name="Smirnov S."/>
            <person name="Purcell S."/>
            <person name="Rehman B."/>
            <person name="Elkins T."/>
            <person name="Engels R."/>
            <person name="Wang S."/>
            <person name="Nielsen C.B."/>
            <person name="Butler J."/>
            <person name="Endrizzi M."/>
            <person name="Qui D."/>
            <person name="Ianakiev P."/>
            <person name="Bell-Pedersen D."/>
            <person name="Nelson M.A."/>
            <person name="Werner-Washburne M."/>
            <person name="Selitrennikoff C.P."/>
            <person name="Kinsey J.A."/>
            <person name="Braun E.L."/>
            <person name="Zelter A."/>
            <person name="Schulte U."/>
            <person name="Kothe G.O."/>
            <person name="Jedd G."/>
            <person name="Mewes W."/>
            <person name="Staben C."/>
            <person name="Marcotte E."/>
            <person name="Greenberg D."/>
            <person name="Roy A."/>
            <person name="Foley K."/>
            <person name="Naylor J."/>
            <person name="Stange-Thomann N."/>
            <person name="Barrett R."/>
            <person name="Gnerre S."/>
            <person name="Kamal M."/>
            <person name="Kamvysselis M."/>
            <person name="Mauceli E."/>
            <person name="Bielke C."/>
            <person name="Rudd S."/>
            <person name="Frishman D."/>
            <person name="Krystofova S."/>
            <person name="Rasmussen C."/>
            <person name="Metzenberg R.L."/>
            <person name="Perkins D.D."/>
            <person name="Kroken S."/>
            <person name="Cogoni C."/>
            <person name="Macino G."/>
            <person name="Catcheside D."/>
            <person name="Li W."/>
            <person name="Pratt R.J."/>
            <person name="Osmani S.A."/>
            <person name="DeSouza C.P."/>
            <person name="Glass L."/>
            <person name="Orbach M.J."/>
            <person name="Berglund J.A."/>
            <person name="Voelker R."/>
            <person name="Yarden O."/>
            <person name="Plamann M."/>
            <person name="Seiler S."/>
            <person name="Dunlap J."/>
            <person name="Radford A."/>
            <person name="Aramayo R."/>
            <person name="Natvig D.O."/>
            <person name="Alex L.A."/>
            <person name="Mannhaupt G."/>
            <person name="Ebbole D.J."/>
            <person name="Freitag M."/>
            <person name="Paulsen I."/>
            <person name="Sachs M.S."/>
            <person name="Lander E.S."/>
            <person name="Nusbaum C."/>
            <person name="Birren B."/>
        </authorList>
    </citation>
    <scope>NUCLEOTIDE SEQUENCE [LARGE SCALE GENOMIC DNA]</scope>
    <source>
        <strain evidence="3">ATCC 24698 / 74-OR23-1A / CBS 708.71 / DSM 1257 / FGSC 987</strain>
    </source>
</reference>
<organism evidence="2 3">
    <name type="scientific">Neurospora crassa (strain ATCC 24698 / 74-OR23-1A / CBS 708.71 / DSM 1257 / FGSC 987)</name>
    <dbReference type="NCBI Taxonomy" id="367110"/>
    <lineage>
        <taxon>Eukaryota</taxon>
        <taxon>Fungi</taxon>
        <taxon>Dikarya</taxon>
        <taxon>Ascomycota</taxon>
        <taxon>Pezizomycotina</taxon>
        <taxon>Sordariomycetes</taxon>
        <taxon>Sordariomycetidae</taxon>
        <taxon>Sordariales</taxon>
        <taxon>Sordariaceae</taxon>
        <taxon>Neurospora</taxon>
    </lineage>
</organism>
<dbReference type="VEuPathDB" id="FungiDB:NCU16743"/>
<proteinExistence type="predicted"/>
<dbReference type="Proteomes" id="UP000001805">
    <property type="component" value="Chromosome 4, Linkage Group IV"/>
</dbReference>
<evidence type="ECO:0000313" key="2">
    <source>
        <dbReference type="EMBL" id="ESA42771.1"/>
    </source>
</evidence>
<feature type="compositionally biased region" description="Pro residues" evidence="1">
    <location>
        <begin position="58"/>
        <end position="68"/>
    </location>
</feature>
<dbReference type="KEGG" id="ncr:NCU16743"/>
<dbReference type="EMBL" id="CM002239">
    <property type="protein sequence ID" value="ESA42771.1"/>
    <property type="molecule type" value="Genomic_DNA"/>
</dbReference>
<dbReference type="GeneID" id="23569630"/>
<dbReference type="OrthoDB" id="10518453at2759"/>
<gene>
    <name evidence="2" type="ORF">NCU16743</name>
</gene>
<dbReference type="InParanoid" id="V5IPS8"/>
<keyword evidence="3" id="KW-1185">Reference proteome</keyword>
<dbReference type="SMR" id="V5IPS8"/>
<evidence type="ECO:0000313" key="3">
    <source>
        <dbReference type="Proteomes" id="UP000001805"/>
    </source>
</evidence>
<feature type="compositionally biased region" description="Pro residues" evidence="1">
    <location>
        <begin position="89"/>
        <end position="102"/>
    </location>
</feature>
<name>V5IPS8_NEUCR</name>
<evidence type="ECO:0000256" key="1">
    <source>
        <dbReference type="SAM" id="MobiDB-lite"/>
    </source>
</evidence>
<dbReference type="RefSeq" id="XP_011394363.1">
    <property type="nucleotide sequence ID" value="XM_011396061.1"/>
</dbReference>
<feature type="region of interest" description="Disordered" evidence="1">
    <location>
        <begin position="1"/>
        <end position="102"/>
    </location>
</feature>
<dbReference type="AlphaFoldDB" id="V5IPS8"/>
<accession>V5IPS8</accession>